<feature type="compositionally biased region" description="Low complexity" evidence="1">
    <location>
        <begin position="330"/>
        <end position="339"/>
    </location>
</feature>
<feature type="compositionally biased region" description="Polar residues" evidence="1">
    <location>
        <begin position="743"/>
        <end position="753"/>
    </location>
</feature>
<evidence type="ECO:0000256" key="1">
    <source>
        <dbReference type="SAM" id="MobiDB-lite"/>
    </source>
</evidence>
<feature type="region of interest" description="Disordered" evidence="1">
    <location>
        <begin position="306"/>
        <end position="370"/>
    </location>
</feature>
<dbReference type="PANTHER" id="PTHR45924:SF2">
    <property type="entry name" value="FI17866P1"/>
    <property type="match status" value="1"/>
</dbReference>
<dbReference type="EMBL" id="FUEG01000006">
    <property type="protein sequence ID" value="SJL05668.1"/>
    <property type="molecule type" value="Genomic_DNA"/>
</dbReference>
<dbReference type="PROSITE" id="PS50010">
    <property type="entry name" value="DH_2"/>
    <property type="match status" value="1"/>
</dbReference>
<protein>
    <recommendedName>
        <fullName evidence="2">DH domain-containing protein</fullName>
    </recommendedName>
</protein>
<accession>A0A284RAB4</accession>
<feature type="compositionally biased region" description="Pro residues" evidence="1">
    <location>
        <begin position="526"/>
        <end position="537"/>
    </location>
</feature>
<dbReference type="SMART" id="SM00325">
    <property type="entry name" value="RhoGEF"/>
    <property type="match status" value="1"/>
</dbReference>
<dbReference type="STRING" id="47428.A0A284RAB4"/>
<evidence type="ECO:0000313" key="3">
    <source>
        <dbReference type="EMBL" id="SJL05668.1"/>
    </source>
</evidence>
<dbReference type="InterPro" id="IPR035899">
    <property type="entry name" value="DBL_dom_sf"/>
</dbReference>
<dbReference type="AlphaFoldDB" id="A0A284RAB4"/>
<feature type="compositionally biased region" description="Polar residues" evidence="1">
    <location>
        <begin position="668"/>
        <end position="693"/>
    </location>
</feature>
<dbReference type="InterPro" id="IPR000219">
    <property type="entry name" value="DH_dom"/>
</dbReference>
<dbReference type="Pfam" id="PF00621">
    <property type="entry name" value="RhoGEF"/>
    <property type="match status" value="1"/>
</dbReference>
<dbReference type="GO" id="GO:0031267">
    <property type="term" value="F:small GTPase binding"/>
    <property type="evidence" value="ECO:0007669"/>
    <property type="project" value="TreeGrafter"/>
</dbReference>
<organism evidence="3 4">
    <name type="scientific">Armillaria ostoyae</name>
    <name type="common">Armillaria root rot fungus</name>
    <dbReference type="NCBI Taxonomy" id="47428"/>
    <lineage>
        <taxon>Eukaryota</taxon>
        <taxon>Fungi</taxon>
        <taxon>Dikarya</taxon>
        <taxon>Basidiomycota</taxon>
        <taxon>Agaricomycotina</taxon>
        <taxon>Agaricomycetes</taxon>
        <taxon>Agaricomycetidae</taxon>
        <taxon>Agaricales</taxon>
        <taxon>Marasmiineae</taxon>
        <taxon>Physalacriaceae</taxon>
        <taxon>Armillaria</taxon>
    </lineage>
</organism>
<feature type="compositionally biased region" description="Pro residues" evidence="1">
    <location>
        <begin position="28"/>
        <end position="37"/>
    </location>
</feature>
<dbReference type="OMA" id="DMWLLYP"/>
<keyword evidence="4" id="KW-1185">Reference proteome</keyword>
<dbReference type="GO" id="GO:0005085">
    <property type="term" value="F:guanyl-nucleotide exchange factor activity"/>
    <property type="evidence" value="ECO:0007669"/>
    <property type="project" value="InterPro"/>
</dbReference>
<dbReference type="Proteomes" id="UP000219338">
    <property type="component" value="Unassembled WGS sequence"/>
</dbReference>
<feature type="compositionally biased region" description="Low complexity" evidence="1">
    <location>
        <begin position="555"/>
        <end position="568"/>
    </location>
</feature>
<sequence>MTAVAFDSAARDLPPPTPSAHSNSAFIPSPPKLPLDPPAGSLHHPQNHAFPVSLSDSGLSAPSTPTSPTTPVSPSYPESKPKRSNPLTDLVDTEKNYVEQLTGIIRKVAAAWSRTNLPPAELDTMFRSIEGVYKANRSLLLRLKEIGANPSSPKALGDLLMRWIDDLETPYTNYCHKYCCGFDDWDLVSSNTRLPSIIAAFSTALPPPTSLITSPDEPPLWTLDALFLLPKLRLKYYKKLYSRLLKSTVPGRSDHRLLVGALDKLDGLLDTLEQRAQIRVSSTQSPSNEPPILQSEDEVVFDLRTQRESAAHSPVPSAPVQSDADATPNSSSSSARGSSVLGERLSRETATTSISRGSSQTMSTPISDLERRLSTERTLDIFTMKLKSVRLQMSPPMLTFKRELRLSMDVTITLTPRATGVEVVHRQGHVFLLSDLFLVCERMTPEERSAGGTDGPDMWLCYPPLAGKVLRVSEAPHSGRLETALNVAIMRKEHIFLQTESVQARNFMLSEFRECIEFANSITPAKQPPPPMPPLPGLPLTDVPQTQNPMPLEVSSRSRSISPPQRTSLPPPPVLQPLHFDGPLNGPPSSYRPIENGRSPPYSPDDFTKNHNSDVPQRMPSLDSRHSPAPNVQRVPSVTHSLHEQRPPVGGLPNMPMSISPGQVIAPSRSTSTASHHTYNSNQQPRSPMSSVSPGERMAGPSFHQQPPSSPMRLPGPQGGYGVPPRPPSEPLLYPNAMRKPLSTRSLHSQYEQPHSAPPLPSPSLPPNGYPPSNFIPRDSSSGSLHAPQPRPLLPSALNSRAASGIDQTASFADPSPPNSPVEETRSLPTGPVTSSISAQMKCKVFLKQQHAQWKSLGSARLKLYHQDPTNIKQLVVESENKDHAVLISTIVLTDGVERVGKTGVAIELSDKGARTGIVYMIQLRNEKSAGGLFDSLLAGSDRRNTN</sequence>
<feature type="domain" description="DH" evidence="2">
    <location>
        <begin position="82"/>
        <end position="275"/>
    </location>
</feature>
<reference evidence="4" key="1">
    <citation type="journal article" date="2017" name="Nat. Ecol. Evol.">
        <title>Genome expansion and lineage-specific genetic innovations in the forest pathogenic fungi Armillaria.</title>
        <authorList>
            <person name="Sipos G."/>
            <person name="Prasanna A.N."/>
            <person name="Walter M.C."/>
            <person name="O'Connor E."/>
            <person name="Balint B."/>
            <person name="Krizsan K."/>
            <person name="Kiss B."/>
            <person name="Hess J."/>
            <person name="Varga T."/>
            <person name="Slot J."/>
            <person name="Riley R."/>
            <person name="Boka B."/>
            <person name="Rigling D."/>
            <person name="Barry K."/>
            <person name="Lee J."/>
            <person name="Mihaltcheva S."/>
            <person name="LaButti K."/>
            <person name="Lipzen A."/>
            <person name="Waldron R."/>
            <person name="Moloney N.M."/>
            <person name="Sperisen C."/>
            <person name="Kredics L."/>
            <person name="Vagvoelgyi C."/>
            <person name="Patrignani A."/>
            <person name="Fitzpatrick D."/>
            <person name="Nagy I."/>
            <person name="Doyle S."/>
            <person name="Anderson J.B."/>
            <person name="Grigoriev I.V."/>
            <person name="Gueldener U."/>
            <person name="Muensterkoetter M."/>
            <person name="Nagy L.G."/>
        </authorList>
    </citation>
    <scope>NUCLEOTIDE SEQUENCE [LARGE SCALE GENOMIC DNA]</scope>
    <source>
        <strain evidence="4">C18/9</strain>
    </source>
</reference>
<gene>
    <name evidence="3" type="ORF">ARMOST_09004</name>
</gene>
<dbReference type="SUPFAM" id="SSF48065">
    <property type="entry name" value="DBL homology domain (DH-domain)"/>
    <property type="match status" value="1"/>
</dbReference>
<evidence type="ECO:0000313" key="4">
    <source>
        <dbReference type="Proteomes" id="UP000219338"/>
    </source>
</evidence>
<evidence type="ECO:0000259" key="2">
    <source>
        <dbReference type="PROSITE" id="PS50010"/>
    </source>
</evidence>
<feature type="compositionally biased region" description="Polar residues" evidence="1">
    <location>
        <begin position="797"/>
        <end position="811"/>
    </location>
</feature>
<feature type="compositionally biased region" description="Polar residues" evidence="1">
    <location>
        <begin position="348"/>
        <end position="366"/>
    </location>
</feature>
<feature type="region of interest" description="Disordered" evidence="1">
    <location>
        <begin position="1"/>
        <end position="91"/>
    </location>
</feature>
<name>A0A284RAB4_ARMOS</name>
<feature type="region of interest" description="Disordered" evidence="1">
    <location>
        <begin position="522"/>
        <end position="834"/>
    </location>
</feature>
<dbReference type="OrthoDB" id="6244550at2759"/>
<dbReference type="PANTHER" id="PTHR45924">
    <property type="entry name" value="FI17866P1"/>
    <property type="match status" value="1"/>
</dbReference>
<proteinExistence type="predicted"/>
<dbReference type="Gene3D" id="1.20.900.10">
    <property type="entry name" value="Dbl homology (DH) domain"/>
    <property type="match status" value="1"/>
</dbReference>
<feature type="compositionally biased region" description="Pro residues" evidence="1">
    <location>
        <begin position="756"/>
        <end position="770"/>
    </location>
</feature>
<feature type="compositionally biased region" description="Low complexity" evidence="1">
    <location>
        <begin position="60"/>
        <end position="78"/>
    </location>
</feature>